<feature type="transmembrane region" description="Helical" evidence="8">
    <location>
        <begin position="56"/>
        <end position="77"/>
    </location>
</feature>
<dbReference type="AlphaFoldDB" id="A0AAE6G1Y7"/>
<dbReference type="InterPro" id="IPR036890">
    <property type="entry name" value="HATPase_C_sf"/>
</dbReference>
<keyword evidence="8" id="KW-0812">Transmembrane</keyword>
<evidence type="ECO:0000256" key="1">
    <source>
        <dbReference type="ARBA" id="ARBA00000085"/>
    </source>
</evidence>
<evidence type="ECO:0000256" key="3">
    <source>
        <dbReference type="ARBA" id="ARBA00022553"/>
    </source>
</evidence>
<organism evidence="10 11">
    <name type="scientific">Myxococcus xanthus</name>
    <dbReference type="NCBI Taxonomy" id="34"/>
    <lineage>
        <taxon>Bacteria</taxon>
        <taxon>Pseudomonadati</taxon>
        <taxon>Myxococcota</taxon>
        <taxon>Myxococcia</taxon>
        <taxon>Myxococcales</taxon>
        <taxon>Cystobacterineae</taxon>
        <taxon>Myxococcaceae</taxon>
        <taxon>Myxococcus</taxon>
    </lineage>
</organism>
<evidence type="ECO:0000256" key="7">
    <source>
        <dbReference type="SAM" id="MobiDB-lite"/>
    </source>
</evidence>
<gene>
    <name evidence="10" type="ORF">BHS09_20685</name>
</gene>
<keyword evidence="8" id="KW-1133">Transmembrane helix</keyword>
<dbReference type="Proteomes" id="UP000320179">
    <property type="component" value="Chromosome"/>
</dbReference>
<dbReference type="EMBL" id="CP017174">
    <property type="protein sequence ID" value="QDE69195.1"/>
    <property type="molecule type" value="Genomic_DNA"/>
</dbReference>
<evidence type="ECO:0000256" key="2">
    <source>
        <dbReference type="ARBA" id="ARBA00012438"/>
    </source>
</evidence>
<feature type="region of interest" description="Disordered" evidence="7">
    <location>
        <begin position="386"/>
        <end position="407"/>
    </location>
</feature>
<proteinExistence type="predicted"/>
<evidence type="ECO:0000313" key="11">
    <source>
        <dbReference type="Proteomes" id="UP000320179"/>
    </source>
</evidence>
<dbReference type="Gene3D" id="3.30.565.10">
    <property type="entry name" value="Histidine kinase-like ATPase, C-terminal domain"/>
    <property type="match status" value="1"/>
</dbReference>
<dbReference type="InterPro" id="IPR005467">
    <property type="entry name" value="His_kinase_dom"/>
</dbReference>
<evidence type="ECO:0000256" key="8">
    <source>
        <dbReference type="SAM" id="Phobius"/>
    </source>
</evidence>
<evidence type="ECO:0000259" key="9">
    <source>
        <dbReference type="PROSITE" id="PS50109"/>
    </source>
</evidence>
<evidence type="ECO:0000256" key="5">
    <source>
        <dbReference type="ARBA" id="ARBA00022777"/>
    </source>
</evidence>
<keyword evidence="3" id="KW-0597">Phosphoprotein</keyword>
<dbReference type="PRINTS" id="PR00344">
    <property type="entry name" value="BCTRLSENSOR"/>
</dbReference>
<dbReference type="PANTHER" id="PTHR44936:SF9">
    <property type="entry name" value="SENSOR PROTEIN CREC"/>
    <property type="match status" value="1"/>
</dbReference>
<sequence>MPESPRPLALEQMAQRVLSDASNEGEALVSGVRIVFCALILTRFLALGGAHAEGGAAAALLQLPLLLGSIVVSAMALWAARRRMFGAKLLVASTVLDAVFAHASLLSTVLWHGPHYTGLLRMPDPAAAIAVAFITALRLSPAAAWIGTAANLLLMAGLTAVDFHVNAGQSTYGAKELMLLFIFIGSAGVFASVICGIARRLVLKAGTASAHIESARTNLRTLLREHHDVRTLLSAARLRADLLLREPMGASAPGHASALVQDLGELSSFIESVKTRTLSELTLIEDATAVNVGATLRRAMEVVQARFSRVRFELAETAGLARAAANDVSVRIVGGERGLTHVVTNLFVNACEGDGQQGARTVRISVEPNPALHRVLLSVSDDGPGFRPGLLEGERPRGGTTKPQGSGLGMLLVSGLVEASGGTLRACNPPEGGARVEVTLPFNG</sequence>
<feature type="domain" description="Histidine kinase" evidence="9">
    <location>
        <begin position="224"/>
        <end position="444"/>
    </location>
</feature>
<keyword evidence="4" id="KW-0808">Transferase</keyword>
<dbReference type="RefSeq" id="WP_140798734.1">
    <property type="nucleotide sequence ID" value="NZ_CP017172.1"/>
</dbReference>
<dbReference type="Pfam" id="PF02518">
    <property type="entry name" value="HATPase_c"/>
    <property type="match status" value="1"/>
</dbReference>
<dbReference type="EC" id="2.7.13.3" evidence="2"/>
<comment type="catalytic activity">
    <reaction evidence="1">
        <text>ATP + protein L-histidine = ADP + protein N-phospho-L-histidine.</text>
        <dbReference type="EC" id="2.7.13.3"/>
    </reaction>
</comment>
<evidence type="ECO:0000313" key="10">
    <source>
        <dbReference type="EMBL" id="QDE69195.1"/>
    </source>
</evidence>
<dbReference type="PANTHER" id="PTHR44936">
    <property type="entry name" value="SENSOR PROTEIN CREC"/>
    <property type="match status" value="1"/>
</dbReference>
<name>A0AAE6G1Y7_MYXXA</name>
<keyword evidence="6" id="KW-0902">Two-component regulatory system</keyword>
<dbReference type="InterPro" id="IPR003594">
    <property type="entry name" value="HATPase_dom"/>
</dbReference>
<keyword evidence="8" id="KW-0472">Membrane</keyword>
<feature type="transmembrane region" description="Helical" evidence="8">
    <location>
        <begin position="144"/>
        <end position="165"/>
    </location>
</feature>
<dbReference type="SMART" id="SM00387">
    <property type="entry name" value="HATPase_c"/>
    <property type="match status" value="1"/>
</dbReference>
<dbReference type="GO" id="GO:0004673">
    <property type="term" value="F:protein histidine kinase activity"/>
    <property type="evidence" value="ECO:0007669"/>
    <property type="project" value="UniProtKB-EC"/>
</dbReference>
<reference evidence="10 11" key="1">
    <citation type="journal article" date="2019" name="Science">
        <title>Social genes are selection hotspots in kin groups of a soil microbe.</title>
        <authorList>
            <person name="Wielgoss S."/>
            <person name="Wolfensberger R."/>
            <person name="Sun L."/>
            <person name="Fiegna F."/>
            <person name="Velicer G.J."/>
        </authorList>
    </citation>
    <scope>NUCLEOTIDE SEQUENCE [LARGE SCALE GENOMIC DNA]</scope>
    <source>
        <strain evidence="10 11">MC3.5.9c15</strain>
    </source>
</reference>
<protein>
    <recommendedName>
        <fullName evidence="2">histidine kinase</fullName>
        <ecNumber evidence="2">2.7.13.3</ecNumber>
    </recommendedName>
</protein>
<evidence type="ECO:0000256" key="6">
    <source>
        <dbReference type="ARBA" id="ARBA00023012"/>
    </source>
</evidence>
<dbReference type="InterPro" id="IPR004358">
    <property type="entry name" value="Sig_transdc_His_kin-like_C"/>
</dbReference>
<dbReference type="PROSITE" id="PS50109">
    <property type="entry name" value="HIS_KIN"/>
    <property type="match status" value="1"/>
</dbReference>
<feature type="transmembrane region" description="Helical" evidence="8">
    <location>
        <begin position="89"/>
        <end position="112"/>
    </location>
</feature>
<evidence type="ECO:0000256" key="4">
    <source>
        <dbReference type="ARBA" id="ARBA00022679"/>
    </source>
</evidence>
<dbReference type="InterPro" id="IPR050980">
    <property type="entry name" value="2C_sensor_his_kinase"/>
</dbReference>
<dbReference type="SUPFAM" id="SSF55874">
    <property type="entry name" value="ATPase domain of HSP90 chaperone/DNA topoisomerase II/histidine kinase"/>
    <property type="match status" value="1"/>
</dbReference>
<keyword evidence="5 10" id="KW-0418">Kinase</keyword>
<feature type="transmembrane region" description="Helical" evidence="8">
    <location>
        <begin position="177"/>
        <end position="198"/>
    </location>
</feature>
<accession>A0AAE6G1Y7</accession>
<dbReference type="GO" id="GO:0000160">
    <property type="term" value="P:phosphorelay signal transduction system"/>
    <property type="evidence" value="ECO:0007669"/>
    <property type="project" value="UniProtKB-KW"/>
</dbReference>